<comment type="caution">
    <text evidence="2">The sequence shown here is derived from an EMBL/GenBank/DDBJ whole genome shotgun (WGS) entry which is preliminary data.</text>
</comment>
<protein>
    <submittedName>
        <fullName evidence="2">Uncharacterized protein</fullName>
    </submittedName>
</protein>
<evidence type="ECO:0000313" key="2">
    <source>
        <dbReference type="EMBL" id="KAL2285793.1"/>
    </source>
</evidence>
<name>A0ABR4ETN4_9PEZI</name>
<accession>A0ABR4ETN4</accession>
<feature type="compositionally biased region" description="Basic and acidic residues" evidence="1">
    <location>
        <begin position="1"/>
        <end position="26"/>
    </location>
</feature>
<evidence type="ECO:0000256" key="1">
    <source>
        <dbReference type="SAM" id="MobiDB-lite"/>
    </source>
</evidence>
<evidence type="ECO:0000313" key="3">
    <source>
        <dbReference type="Proteomes" id="UP001600888"/>
    </source>
</evidence>
<reference evidence="2 3" key="1">
    <citation type="submission" date="2024-03" db="EMBL/GenBank/DDBJ databases">
        <title>A high-quality draft genome sequence of Diaporthe vaccinii, a causative agent of upright dieback and viscid rot disease in cranberry plants.</title>
        <authorList>
            <person name="Sarrasin M."/>
            <person name="Lang B.F."/>
            <person name="Burger G."/>
        </authorList>
    </citation>
    <scope>NUCLEOTIDE SEQUENCE [LARGE SCALE GENOMIC DNA]</scope>
    <source>
        <strain evidence="2 3">IS7</strain>
    </source>
</reference>
<organism evidence="2 3">
    <name type="scientific">Diaporthe vaccinii</name>
    <dbReference type="NCBI Taxonomy" id="105482"/>
    <lineage>
        <taxon>Eukaryota</taxon>
        <taxon>Fungi</taxon>
        <taxon>Dikarya</taxon>
        <taxon>Ascomycota</taxon>
        <taxon>Pezizomycotina</taxon>
        <taxon>Sordariomycetes</taxon>
        <taxon>Sordariomycetidae</taxon>
        <taxon>Diaporthales</taxon>
        <taxon>Diaporthaceae</taxon>
        <taxon>Diaporthe</taxon>
        <taxon>Diaporthe eres species complex</taxon>
    </lineage>
</organism>
<keyword evidence="3" id="KW-1185">Reference proteome</keyword>
<gene>
    <name evidence="2" type="ORF">FJTKL_07513</name>
</gene>
<dbReference type="EMBL" id="JBAWTH010000028">
    <property type="protein sequence ID" value="KAL2285793.1"/>
    <property type="molecule type" value="Genomic_DNA"/>
</dbReference>
<proteinExistence type="predicted"/>
<sequence>MTVDKRKNVDEKSDSGETSKKLKMEDDAPGLSTLQSTMGTIQGPDDASITSLFNTLFYTINNFVHDYFKGSPYSVARKNDQKVFFESLTGSDSTAYLKSKHPGAKEAIIVAAIWNKLIRPLLSAPTRAFNDMMPEKAIRTGTSDNREQFYAWRTLTAHFLSNNYKTPTSWGEGGSRREEFVQDVALLLLDHSVIKDQEKLETGLEGIAEKAYELSTAMACSRAYWECAVRDPRVGDLYGFRIKTDRMDDIDLWDEDEGHGKSTTVDLVKTPMLLKYGNSDGQNYNQCRVVRKAEVVVKSKQAHD</sequence>
<feature type="region of interest" description="Disordered" evidence="1">
    <location>
        <begin position="1"/>
        <end position="29"/>
    </location>
</feature>
<dbReference type="Proteomes" id="UP001600888">
    <property type="component" value="Unassembled WGS sequence"/>
</dbReference>